<keyword evidence="1 4" id="KW-0349">Heme</keyword>
<dbReference type="AlphaFoldDB" id="A0A0P0Z9P5"/>
<proteinExistence type="predicted"/>
<dbReference type="GO" id="GO:0020037">
    <property type="term" value="F:heme binding"/>
    <property type="evidence" value="ECO:0007669"/>
    <property type="project" value="InterPro"/>
</dbReference>
<feature type="signal peptide" evidence="5">
    <location>
        <begin position="1"/>
        <end position="19"/>
    </location>
</feature>
<dbReference type="OrthoDB" id="9793634at2"/>
<feature type="chain" id="PRO_5006058260" evidence="5">
    <location>
        <begin position="20"/>
        <end position="154"/>
    </location>
</feature>
<dbReference type="Gene3D" id="1.10.760.10">
    <property type="entry name" value="Cytochrome c-like domain"/>
    <property type="match status" value="1"/>
</dbReference>
<keyword evidence="3 4" id="KW-0408">Iron</keyword>
<dbReference type="InterPro" id="IPR036909">
    <property type="entry name" value="Cyt_c-like_dom_sf"/>
</dbReference>
<dbReference type="InterPro" id="IPR030999">
    <property type="entry name" value="Thiosulf_SoxX"/>
</dbReference>
<feature type="domain" description="Cytochrome c" evidence="6">
    <location>
        <begin position="43"/>
        <end position="149"/>
    </location>
</feature>
<keyword evidence="5" id="KW-0732">Signal</keyword>
<reference evidence="7" key="1">
    <citation type="journal article" date="2015" name="Proc. Natl. Acad. Sci. U.S.A.">
        <title>Bacterial clade with the ribosomal RNA operon on a small plasmid rather than the chromosome.</title>
        <authorList>
            <person name="Anda M."/>
            <person name="Ohtsubo Y."/>
            <person name="Okubo T."/>
            <person name="Sugawara M."/>
            <person name="Nagata Y."/>
            <person name="Tsuda M."/>
            <person name="Minamisawa K."/>
            <person name="Mitsui H."/>
        </authorList>
    </citation>
    <scope>NUCLEOTIDE SEQUENCE</scope>
    <source>
        <strain evidence="7">DSM 15513</strain>
    </source>
</reference>
<dbReference type="InterPro" id="IPR009056">
    <property type="entry name" value="Cyt_c-like_dom"/>
</dbReference>
<evidence type="ECO:0000256" key="3">
    <source>
        <dbReference type="ARBA" id="ARBA00023004"/>
    </source>
</evidence>
<dbReference type="GO" id="GO:0046872">
    <property type="term" value="F:metal ion binding"/>
    <property type="evidence" value="ECO:0007669"/>
    <property type="project" value="UniProtKB-KW"/>
</dbReference>
<dbReference type="SUPFAM" id="SSF46626">
    <property type="entry name" value="Cytochrome c"/>
    <property type="match status" value="1"/>
</dbReference>
<dbReference type="PROSITE" id="PS51007">
    <property type="entry name" value="CYTC"/>
    <property type="match status" value="1"/>
</dbReference>
<keyword evidence="2 4" id="KW-0479">Metal-binding</keyword>
<evidence type="ECO:0000259" key="6">
    <source>
        <dbReference type="PROSITE" id="PS51007"/>
    </source>
</evidence>
<dbReference type="EMBL" id="LC066395">
    <property type="protein sequence ID" value="BAT30892.1"/>
    <property type="molecule type" value="Genomic_DNA"/>
</dbReference>
<sequence length="154" mass="16205">MKRLSALAFILALPTAALAAEVAPGEVSFDGMAVSEPVAKSAGDPEAGREVFVDRGLGNCLACHQNSEIENAQFPGNVGPSMDGVASRWEPGQLRAIIVNAKEIFGPDTIMPGFYTLDVGVDVAEDRKGETILSAQQVEDVVAYLATLEQESAQ</sequence>
<evidence type="ECO:0000256" key="4">
    <source>
        <dbReference type="PROSITE-ProRule" id="PRU00433"/>
    </source>
</evidence>
<dbReference type="RefSeq" id="WP_007067637.1">
    <property type="nucleotide sequence ID" value="NZ_BBWO01000012.1"/>
</dbReference>
<organism evidence="7">
    <name type="scientific">Fulvimarina pelagi</name>
    <dbReference type="NCBI Taxonomy" id="217511"/>
    <lineage>
        <taxon>Bacteria</taxon>
        <taxon>Pseudomonadati</taxon>
        <taxon>Pseudomonadota</taxon>
        <taxon>Alphaproteobacteria</taxon>
        <taxon>Hyphomicrobiales</taxon>
        <taxon>Aurantimonadaceae</taxon>
        <taxon>Fulvimarina</taxon>
    </lineage>
</organism>
<dbReference type="GO" id="GO:0009055">
    <property type="term" value="F:electron transfer activity"/>
    <property type="evidence" value="ECO:0007669"/>
    <property type="project" value="InterPro"/>
</dbReference>
<protein>
    <submittedName>
        <fullName evidence="7">Probable cytochrome C</fullName>
    </submittedName>
</protein>
<evidence type="ECO:0000313" key="7">
    <source>
        <dbReference type="EMBL" id="BAT30892.1"/>
    </source>
</evidence>
<name>A0A0P0Z9P5_9HYPH</name>
<dbReference type="Pfam" id="PF00034">
    <property type="entry name" value="Cytochrom_C"/>
    <property type="match status" value="1"/>
</dbReference>
<evidence type="ECO:0000256" key="2">
    <source>
        <dbReference type="ARBA" id="ARBA00022723"/>
    </source>
</evidence>
<dbReference type="NCBIfam" id="TIGR04485">
    <property type="entry name" value="thiosulf_SoxX"/>
    <property type="match status" value="1"/>
</dbReference>
<evidence type="ECO:0000256" key="1">
    <source>
        <dbReference type="ARBA" id="ARBA00022617"/>
    </source>
</evidence>
<evidence type="ECO:0000256" key="5">
    <source>
        <dbReference type="SAM" id="SignalP"/>
    </source>
</evidence>
<accession>A0A0P0Z9P5</accession>